<sequence>MTLKTPSRQLPSLPPVQIGKAYLAGGLLHAPKLYTNGSFGMDSETLAAYEARAAEAEQRLVALEQALGGGGTGGNDLEFRKTVMASLLTLRTQLGTARCEQKELAAENSAALAEAAKLKEENEKLKYQVTHLTRSLQEFTRPQ</sequence>
<reference evidence="2 3" key="1">
    <citation type="journal article" date="2015" name="Genome Biol. Evol.">
        <title>Comparative Genomics of a Bacterivorous Green Alga Reveals Evolutionary Causalities and Consequences of Phago-Mixotrophic Mode of Nutrition.</title>
        <authorList>
            <person name="Burns J.A."/>
            <person name="Paasch A."/>
            <person name="Narechania A."/>
            <person name="Kim E."/>
        </authorList>
    </citation>
    <scope>NUCLEOTIDE SEQUENCE [LARGE SCALE GENOMIC DNA]</scope>
    <source>
        <strain evidence="2 3">PLY_AMNH</strain>
    </source>
</reference>
<feature type="coiled-coil region" evidence="1">
    <location>
        <begin position="101"/>
        <end position="135"/>
    </location>
</feature>
<accession>A0AAE0EMV0</accession>
<evidence type="ECO:0000256" key="1">
    <source>
        <dbReference type="SAM" id="Coils"/>
    </source>
</evidence>
<keyword evidence="1" id="KW-0175">Coiled coil</keyword>
<evidence type="ECO:0000313" key="3">
    <source>
        <dbReference type="Proteomes" id="UP001190700"/>
    </source>
</evidence>
<evidence type="ECO:0000313" key="2">
    <source>
        <dbReference type="EMBL" id="KAK3234338.1"/>
    </source>
</evidence>
<gene>
    <name evidence="2" type="ORF">CYMTET_55402</name>
</gene>
<name>A0AAE0EMV0_9CHLO</name>
<dbReference type="Proteomes" id="UP001190700">
    <property type="component" value="Unassembled WGS sequence"/>
</dbReference>
<dbReference type="EMBL" id="LGRX02035510">
    <property type="protein sequence ID" value="KAK3234338.1"/>
    <property type="molecule type" value="Genomic_DNA"/>
</dbReference>
<protein>
    <submittedName>
        <fullName evidence="2">Uncharacterized protein</fullName>
    </submittedName>
</protein>
<keyword evidence="3" id="KW-1185">Reference proteome</keyword>
<organism evidence="2 3">
    <name type="scientific">Cymbomonas tetramitiformis</name>
    <dbReference type="NCBI Taxonomy" id="36881"/>
    <lineage>
        <taxon>Eukaryota</taxon>
        <taxon>Viridiplantae</taxon>
        <taxon>Chlorophyta</taxon>
        <taxon>Pyramimonadophyceae</taxon>
        <taxon>Pyramimonadales</taxon>
        <taxon>Pyramimonadaceae</taxon>
        <taxon>Cymbomonas</taxon>
    </lineage>
</organism>
<proteinExistence type="predicted"/>
<dbReference type="AlphaFoldDB" id="A0AAE0EMV0"/>
<comment type="caution">
    <text evidence="2">The sequence shown here is derived from an EMBL/GenBank/DDBJ whole genome shotgun (WGS) entry which is preliminary data.</text>
</comment>